<reference evidence="1" key="1">
    <citation type="submission" date="2024-05" db="EMBL/GenBank/DDBJ databases">
        <authorList>
            <person name="Yu L."/>
        </authorList>
    </citation>
    <scope>NUCLEOTIDE SEQUENCE</scope>
    <source>
        <strain evidence="1">G08B096</strain>
    </source>
</reference>
<evidence type="ECO:0000313" key="1">
    <source>
        <dbReference type="EMBL" id="XBX81368.1"/>
    </source>
</evidence>
<protein>
    <submittedName>
        <fullName evidence="1">Uncharacterized protein</fullName>
    </submittedName>
</protein>
<dbReference type="EMBL" id="CP158374">
    <property type="protein sequence ID" value="XBX81368.1"/>
    <property type="molecule type" value="Genomic_DNA"/>
</dbReference>
<proteinExistence type="predicted"/>
<name>A0AAU7W3U4_9MICO</name>
<dbReference type="AlphaFoldDB" id="A0AAU7W3U4"/>
<accession>A0AAU7W3U4</accession>
<organism evidence="1">
    <name type="scientific">Agromyces sp. G08B096</name>
    <dbReference type="NCBI Taxonomy" id="3156399"/>
    <lineage>
        <taxon>Bacteria</taxon>
        <taxon>Bacillati</taxon>
        <taxon>Actinomycetota</taxon>
        <taxon>Actinomycetes</taxon>
        <taxon>Micrococcales</taxon>
        <taxon>Microbacteriaceae</taxon>
        <taxon>Agromyces</taxon>
    </lineage>
</organism>
<gene>
    <name evidence="1" type="ORF">ABIQ69_12195</name>
</gene>
<sequence length="293" mass="31033">MTLTDAARRGAPTSAARAHAARTAATRAEAARTEATPHRPEPPYDRIAALGDPSAIEATDTLPADALGDGFDDLHSRMRDWLRRWELVPVPAFEPVRDAFPAVEQRSSLRSPATRADGAVRVTASLYDPPTRAGAPLAWSRNWVSVVPLPRAEEAGRLHYRFAVGSRLVLDGQAETSLVSTSLNVGVVADSATASPFDAPGFATPIARPLVAVQCREDAEADATQSFEGSVDVEAGDSPVLAFVMGIDVVFRDGWVRIHEGSSSWVGPAASGATGGIEVRFTPAPLLAMFGRD</sequence>
<dbReference type="RefSeq" id="WP_350347390.1">
    <property type="nucleotide sequence ID" value="NZ_CP158374.1"/>
</dbReference>